<dbReference type="AlphaFoldDB" id="A0A9N8E238"/>
<feature type="signal peptide" evidence="1">
    <location>
        <begin position="1"/>
        <end position="24"/>
    </location>
</feature>
<evidence type="ECO:0000256" key="1">
    <source>
        <dbReference type="SAM" id="SignalP"/>
    </source>
</evidence>
<organism evidence="2 3">
    <name type="scientific">Seminavis robusta</name>
    <dbReference type="NCBI Taxonomy" id="568900"/>
    <lineage>
        <taxon>Eukaryota</taxon>
        <taxon>Sar</taxon>
        <taxon>Stramenopiles</taxon>
        <taxon>Ochrophyta</taxon>
        <taxon>Bacillariophyta</taxon>
        <taxon>Bacillariophyceae</taxon>
        <taxon>Bacillariophycidae</taxon>
        <taxon>Naviculales</taxon>
        <taxon>Naviculaceae</taxon>
        <taxon>Seminavis</taxon>
    </lineage>
</organism>
<dbReference type="OrthoDB" id="51616at2759"/>
<keyword evidence="1" id="KW-0732">Signal</keyword>
<evidence type="ECO:0000313" key="3">
    <source>
        <dbReference type="Proteomes" id="UP001153069"/>
    </source>
</evidence>
<dbReference type="Proteomes" id="UP001153069">
    <property type="component" value="Unassembled WGS sequence"/>
</dbReference>
<evidence type="ECO:0000313" key="2">
    <source>
        <dbReference type="EMBL" id="CAB9511081.1"/>
    </source>
</evidence>
<proteinExistence type="predicted"/>
<name>A0A9N8E238_9STRA</name>
<accession>A0A9N8E238</accession>
<dbReference type="EMBL" id="CAICTM010000466">
    <property type="protein sequence ID" value="CAB9511081.1"/>
    <property type="molecule type" value="Genomic_DNA"/>
</dbReference>
<sequence>MQRLLLLVSLAFLCQWTTLSIALAKKIDPVPVHVAKNHGREETFECQPEYSSCYFQNCCDNLVCFTDGNQNNYHASASAKFKRSRIRSNSTCYSERSLDLHTKTDEEKLDLMRRFYEELVPYHSRKSTEQIERMVDHHRSSFPKLVARLEKRYKITFFSSSQLADTKMHEL</sequence>
<feature type="chain" id="PRO_5040334094" evidence="1">
    <location>
        <begin position="25"/>
        <end position="171"/>
    </location>
</feature>
<protein>
    <submittedName>
        <fullName evidence="2">Uncharacterized protein</fullName>
    </submittedName>
</protein>
<keyword evidence="3" id="KW-1185">Reference proteome</keyword>
<comment type="caution">
    <text evidence="2">The sequence shown here is derived from an EMBL/GenBank/DDBJ whole genome shotgun (WGS) entry which is preliminary data.</text>
</comment>
<reference evidence="2" key="1">
    <citation type="submission" date="2020-06" db="EMBL/GenBank/DDBJ databases">
        <authorList>
            <consortium name="Plant Systems Biology data submission"/>
        </authorList>
    </citation>
    <scope>NUCLEOTIDE SEQUENCE</scope>
    <source>
        <strain evidence="2">D6</strain>
    </source>
</reference>
<gene>
    <name evidence="2" type="ORF">SEMRO_467_G148910.1</name>
</gene>